<dbReference type="Proteomes" id="UP000276568">
    <property type="component" value="Unassembled WGS sequence"/>
</dbReference>
<accession>A0A3N0HXU0</accession>
<dbReference type="Pfam" id="PF13302">
    <property type="entry name" value="Acetyltransf_3"/>
    <property type="match status" value="1"/>
</dbReference>
<dbReference type="OrthoDB" id="9785602at2"/>
<organism evidence="2 3">
    <name type="scientific">Absicoccus porci</name>
    <dbReference type="NCBI Taxonomy" id="2486576"/>
    <lineage>
        <taxon>Bacteria</taxon>
        <taxon>Bacillati</taxon>
        <taxon>Bacillota</taxon>
        <taxon>Erysipelotrichia</taxon>
        <taxon>Erysipelotrichales</taxon>
        <taxon>Erysipelotrichaceae</taxon>
        <taxon>Absicoccus</taxon>
    </lineage>
</organism>
<evidence type="ECO:0000259" key="1">
    <source>
        <dbReference type="PROSITE" id="PS51186"/>
    </source>
</evidence>
<keyword evidence="2" id="KW-0808">Transferase</keyword>
<gene>
    <name evidence="2" type="ORF">EDX97_10975</name>
</gene>
<keyword evidence="3" id="KW-1185">Reference proteome</keyword>
<dbReference type="CDD" id="cd04301">
    <property type="entry name" value="NAT_SF"/>
    <property type="match status" value="1"/>
</dbReference>
<dbReference type="RefSeq" id="WP_148039812.1">
    <property type="nucleotide sequence ID" value="NZ_RJQC01000005.1"/>
</dbReference>
<evidence type="ECO:0000313" key="2">
    <source>
        <dbReference type="EMBL" id="RNM29146.1"/>
    </source>
</evidence>
<dbReference type="SUPFAM" id="SSF55729">
    <property type="entry name" value="Acyl-CoA N-acyltransferases (Nat)"/>
    <property type="match status" value="1"/>
</dbReference>
<dbReference type="PROSITE" id="PS51186">
    <property type="entry name" value="GNAT"/>
    <property type="match status" value="1"/>
</dbReference>
<comment type="caution">
    <text evidence="2">The sequence shown here is derived from an EMBL/GenBank/DDBJ whole genome shotgun (WGS) entry which is preliminary data.</text>
</comment>
<evidence type="ECO:0000313" key="3">
    <source>
        <dbReference type="Proteomes" id="UP000276568"/>
    </source>
</evidence>
<protein>
    <submittedName>
        <fullName evidence="2">N-acetyltransferase</fullName>
    </submittedName>
</protein>
<dbReference type="Gene3D" id="3.40.630.30">
    <property type="match status" value="1"/>
</dbReference>
<dbReference type="EMBL" id="RJQC01000005">
    <property type="protein sequence ID" value="RNM29146.1"/>
    <property type="molecule type" value="Genomic_DNA"/>
</dbReference>
<dbReference type="InterPro" id="IPR051531">
    <property type="entry name" value="N-acetyltransferase"/>
</dbReference>
<dbReference type="PANTHER" id="PTHR43792">
    <property type="entry name" value="GNAT FAMILY, PUTATIVE (AFU_ORTHOLOGUE AFUA_3G00765)-RELATED-RELATED"/>
    <property type="match status" value="1"/>
</dbReference>
<name>A0A3N0HXU0_9FIRM</name>
<dbReference type="PANTHER" id="PTHR43792:SF13">
    <property type="entry name" value="ACETYLTRANSFERASE"/>
    <property type="match status" value="1"/>
</dbReference>
<proteinExistence type="predicted"/>
<sequence>MVLELGYWHPTDSHIITNILNHVDHSYMGETIPYPYPEIIAHWWLQSVQKQEGEKGIYRIVIVDGQQVGHICVTKKEDDPTIGEIQYCLIEDFQNQGIMTKACEQICEMAFDHLDIKAIIGRVFRANVASCRVLEKNHFQCIQEGSIRMYIKHKDG</sequence>
<reference evidence="2 3" key="1">
    <citation type="submission" date="2018-11" db="EMBL/GenBank/DDBJ databases">
        <title>Clostridium sp. nov., a member of the family Erysipelotrichaceae isolated from pig faeces.</title>
        <authorList>
            <person name="Chang Y.-H."/>
        </authorList>
    </citation>
    <scope>NUCLEOTIDE SEQUENCE [LARGE SCALE GENOMIC DNA]</scope>
    <source>
        <strain evidence="2 3">YH-panp20</strain>
    </source>
</reference>
<feature type="domain" description="N-acetyltransferase" evidence="1">
    <location>
        <begin position="15"/>
        <end position="156"/>
    </location>
</feature>
<dbReference type="InterPro" id="IPR016181">
    <property type="entry name" value="Acyl_CoA_acyltransferase"/>
</dbReference>
<dbReference type="InterPro" id="IPR000182">
    <property type="entry name" value="GNAT_dom"/>
</dbReference>
<dbReference type="AlphaFoldDB" id="A0A3N0HXU0"/>
<dbReference type="GO" id="GO:0016747">
    <property type="term" value="F:acyltransferase activity, transferring groups other than amino-acyl groups"/>
    <property type="evidence" value="ECO:0007669"/>
    <property type="project" value="InterPro"/>
</dbReference>